<dbReference type="PANTHER" id="PTHR43685">
    <property type="entry name" value="GLYCOSYLTRANSFERASE"/>
    <property type="match status" value="1"/>
</dbReference>
<organism evidence="2 3">
    <name type="scientific">Ramlibacter aquaticus</name>
    <dbReference type="NCBI Taxonomy" id="2780094"/>
    <lineage>
        <taxon>Bacteria</taxon>
        <taxon>Pseudomonadati</taxon>
        <taxon>Pseudomonadota</taxon>
        <taxon>Betaproteobacteria</taxon>
        <taxon>Burkholderiales</taxon>
        <taxon>Comamonadaceae</taxon>
        <taxon>Ramlibacter</taxon>
    </lineage>
</organism>
<comment type="caution">
    <text evidence="2">The sequence shown here is derived from an EMBL/GenBank/DDBJ whole genome shotgun (WGS) entry which is preliminary data.</text>
</comment>
<evidence type="ECO:0000313" key="2">
    <source>
        <dbReference type="EMBL" id="MBE7941711.1"/>
    </source>
</evidence>
<dbReference type="Pfam" id="PF00535">
    <property type="entry name" value="Glycos_transf_2"/>
    <property type="match status" value="1"/>
</dbReference>
<dbReference type="EMBL" id="JADDOJ010000060">
    <property type="protein sequence ID" value="MBE7941711.1"/>
    <property type="molecule type" value="Genomic_DNA"/>
</dbReference>
<dbReference type="CDD" id="cd00761">
    <property type="entry name" value="Glyco_tranf_GTA_type"/>
    <property type="match status" value="1"/>
</dbReference>
<dbReference type="SUPFAM" id="SSF53448">
    <property type="entry name" value="Nucleotide-diphospho-sugar transferases"/>
    <property type="match status" value="1"/>
</dbReference>
<keyword evidence="3" id="KW-1185">Reference proteome</keyword>
<dbReference type="InterPro" id="IPR001173">
    <property type="entry name" value="Glyco_trans_2-like"/>
</dbReference>
<protein>
    <submittedName>
        <fullName evidence="2">Glycosyltransferase</fullName>
    </submittedName>
</protein>
<dbReference type="InterPro" id="IPR029044">
    <property type="entry name" value="Nucleotide-diphossugar_trans"/>
</dbReference>
<reference evidence="2 3" key="1">
    <citation type="submission" date="2020-10" db="EMBL/GenBank/DDBJ databases">
        <title>Draft genome of Ramlibacter aquaticus LMG 30558.</title>
        <authorList>
            <person name="Props R."/>
        </authorList>
    </citation>
    <scope>NUCLEOTIDE SEQUENCE [LARGE SCALE GENOMIC DNA]</scope>
    <source>
        <strain evidence="2 3">LMG 30558</strain>
    </source>
</reference>
<dbReference type="RefSeq" id="WP_193781275.1">
    <property type="nucleotide sequence ID" value="NZ_JADDOJ010000060.1"/>
</dbReference>
<accession>A0ABR9SH82</accession>
<gene>
    <name evidence="2" type="ORF">IM725_14110</name>
</gene>
<evidence type="ECO:0000313" key="3">
    <source>
        <dbReference type="Proteomes" id="UP000715965"/>
    </source>
</evidence>
<sequence length="327" mass="36043">MKFSVVVPLFNKARFVRGALESALAQSLPPHEVIVVDDGSSDAGPAIVEAMAAAPGGERIRLVRQANAGVSVARNRGIALAEGDWIAFLDADDWHHPEFLARLAHAHAACPEAEVLAGGFLKLEDDEGGTPQPWELPQAFCEVELIEDLRARWMRAHPFFTSSVAVKACRLAAMQPCFAPGECVGEDLDLWFRLADEVPVALVHAPLAAYRVGVAGSLTARARIDQLPPFLVRMRQRALEGRIPARNRHSALWFVAQQEVTIARDHLAAGRRREALRWLMQARHAAGGRRWQLTVLMALFMPAGIAGRWQRWRLRSADTFAQQGTLP</sequence>
<feature type="domain" description="Glycosyltransferase 2-like" evidence="1">
    <location>
        <begin position="4"/>
        <end position="109"/>
    </location>
</feature>
<dbReference type="Gene3D" id="3.90.550.10">
    <property type="entry name" value="Spore Coat Polysaccharide Biosynthesis Protein SpsA, Chain A"/>
    <property type="match status" value="1"/>
</dbReference>
<dbReference type="PANTHER" id="PTHR43685:SF2">
    <property type="entry name" value="GLYCOSYLTRANSFERASE 2-LIKE DOMAIN-CONTAINING PROTEIN"/>
    <property type="match status" value="1"/>
</dbReference>
<dbReference type="InterPro" id="IPR050834">
    <property type="entry name" value="Glycosyltransf_2"/>
</dbReference>
<evidence type="ECO:0000259" key="1">
    <source>
        <dbReference type="Pfam" id="PF00535"/>
    </source>
</evidence>
<dbReference type="Proteomes" id="UP000715965">
    <property type="component" value="Unassembled WGS sequence"/>
</dbReference>
<proteinExistence type="predicted"/>
<name>A0ABR9SH82_9BURK</name>